<evidence type="ECO:0000256" key="2">
    <source>
        <dbReference type="SAM" id="Coils"/>
    </source>
</evidence>
<dbReference type="GO" id="GO:0015562">
    <property type="term" value="F:efflux transmembrane transporter activity"/>
    <property type="evidence" value="ECO:0007669"/>
    <property type="project" value="TreeGrafter"/>
</dbReference>
<comment type="similarity">
    <text evidence="1">Belongs to the membrane fusion protein (MFP) (TC 8.A.1) family.</text>
</comment>
<dbReference type="Gene3D" id="2.40.50.100">
    <property type="match status" value="1"/>
</dbReference>
<feature type="domain" description="YknX-like alpha-helical hairpin" evidence="3">
    <location>
        <begin position="95"/>
        <end position="178"/>
    </location>
</feature>
<name>A0A845F1C9_9BACL</name>
<feature type="domain" description="YknX-like beta-barrel" evidence="6">
    <location>
        <begin position="216"/>
        <end position="297"/>
    </location>
</feature>
<evidence type="ECO:0000256" key="1">
    <source>
        <dbReference type="ARBA" id="ARBA00009477"/>
    </source>
</evidence>
<dbReference type="AlphaFoldDB" id="A0A845F1C9"/>
<dbReference type="Pfam" id="PF25989">
    <property type="entry name" value="YknX_C"/>
    <property type="match status" value="1"/>
</dbReference>
<dbReference type="Proteomes" id="UP000447833">
    <property type="component" value="Unassembled WGS sequence"/>
</dbReference>
<feature type="domain" description="YknX-like C-terminal permuted SH3-like" evidence="5">
    <location>
        <begin position="304"/>
        <end position="371"/>
    </location>
</feature>
<feature type="coiled-coil region" evidence="2">
    <location>
        <begin position="93"/>
        <end position="182"/>
    </location>
</feature>
<keyword evidence="2" id="KW-0175">Coiled coil</keyword>
<evidence type="ECO:0000259" key="6">
    <source>
        <dbReference type="Pfam" id="PF25990"/>
    </source>
</evidence>
<evidence type="ECO:0000259" key="3">
    <source>
        <dbReference type="Pfam" id="PF25982"/>
    </source>
</evidence>
<dbReference type="Gene3D" id="2.40.30.170">
    <property type="match status" value="1"/>
</dbReference>
<dbReference type="InterPro" id="IPR058636">
    <property type="entry name" value="Beta-barrel_YknX"/>
</dbReference>
<protein>
    <submittedName>
        <fullName evidence="7">Efflux RND transporter periplasmic adaptor subunit</fullName>
    </submittedName>
</protein>
<dbReference type="InterPro" id="IPR006143">
    <property type="entry name" value="RND_pump_MFP"/>
</dbReference>
<dbReference type="InterPro" id="IPR058638">
    <property type="entry name" value="HH_YknX-like"/>
</dbReference>
<dbReference type="Pfam" id="PF25984">
    <property type="entry name" value="BSH_YknX"/>
    <property type="match status" value="1"/>
</dbReference>
<proteinExistence type="inferred from homology"/>
<feature type="domain" description="YknX-like barrel-sandwich hybrid" evidence="4">
    <location>
        <begin position="61"/>
        <end position="211"/>
    </location>
</feature>
<dbReference type="EMBL" id="WMEY01000004">
    <property type="protein sequence ID" value="MYL64611.1"/>
    <property type="molecule type" value="Genomic_DNA"/>
</dbReference>
<sequence>MKKKIWITIAVVIILTLVVGVNIYRTYADSTANVKTETAKFEEINSTVMTPGTLAMADESTLYQDASKGELKEILVNEGDSVKKGDPVIRYENKDLEMEKEQNEINIESLYLRINSLDKQEKRLNEKKSDLADDVGEDEAEEAMEAEIDQVKMDKRMANLDLRQALLQRDRLKQKISELEETSEISGVVLEANDSSAPQSTQMEKPILRIGSMENLIIEGTLSEYDTLNIEAGQKVKITTDVLPDEKWEAEVMEVGYLPQASSPEANTSAVQYPVSVKFNNSEDVPLKPGFQMIIEIETESHEALTLPLEAVQQDGEESFVFVVEDGKAVKRQIETGSSTTKRIEVTKGLSEKAQVVVEAPDHLKDKMEVTMQ</sequence>
<dbReference type="Gene3D" id="2.40.420.20">
    <property type="match status" value="1"/>
</dbReference>
<evidence type="ECO:0000313" key="7">
    <source>
        <dbReference type="EMBL" id="MYL64611.1"/>
    </source>
</evidence>
<dbReference type="NCBIfam" id="TIGR01730">
    <property type="entry name" value="RND_mfp"/>
    <property type="match status" value="1"/>
</dbReference>
<evidence type="ECO:0000259" key="4">
    <source>
        <dbReference type="Pfam" id="PF25984"/>
    </source>
</evidence>
<dbReference type="PANTHER" id="PTHR30469">
    <property type="entry name" value="MULTIDRUG RESISTANCE PROTEIN MDTA"/>
    <property type="match status" value="1"/>
</dbReference>
<comment type="caution">
    <text evidence="7">The sequence shown here is derived from an EMBL/GenBank/DDBJ whole genome shotgun (WGS) entry which is preliminary data.</text>
</comment>
<dbReference type="RefSeq" id="WP_160920036.1">
    <property type="nucleotide sequence ID" value="NZ_WMEY01000004.1"/>
</dbReference>
<evidence type="ECO:0000259" key="5">
    <source>
        <dbReference type="Pfam" id="PF25989"/>
    </source>
</evidence>
<dbReference type="Pfam" id="PF25990">
    <property type="entry name" value="Beta-barrel_YknX"/>
    <property type="match status" value="1"/>
</dbReference>
<organism evidence="7 8">
    <name type="scientific">Guptibacillus hwajinpoensis</name>
    <dbReference type="NCBI Taxonomy" id="208199"/>
    <lineage>
        <taxon>Bacteria</taxon>
        <taxon>Bacillati</taxon>
        <taxon>Bacillota</taxon>
        <taxon>Bacilli</taxon>
        <taxon>Bacillales</taxon>
        <taxon>Guptibacillaceae</taxon>
        <taxon>Guptibacillus</taxon>
    </lineage>
</organism>
<gene>
    <name evidence="7" type="ORF">GLW07_14735</name>
</gene>
<accession>A0A845F1C9</accession>
<reference evidence="7 8" key="1">
    <citation type="submission" date="2019-11" db="EMBL/GenBank/DDBJ databases">
        <title>Genome sequences of 17 halophilic strains isolated from different environments.</title>
        <authorList>
            <person name="Furrow R.E."/>
        </authorList>
    </citation>
    <scope>NUCLEOTIDE SEQUENCE [LARGE SCALE GENOMIC DNA]</scope>
    <source>
        <strain evidence="7 8">22506_14_FS</strain>
    </source>
</reference>
<dbReference type="InterPro" id="IPR058637">
    <property type="entry name" value="YknX-like_C"/>
</dbReference>
<dbReference type="Pfam" id="PF25982">
    <property type="entry name" value="HH_YknX"/>
    <property type="match status" value="1"/>
</dbReference>
<dbReference type="InterPro" id="IPR058639">
    <property type="entry name" value="BSH_YknX-like"/>
</dbReference>
<dbReference type="GO" id="GO:1990281">
    <property type="term" value="C:efflux pump complex"/>
    <property type="evidence" value="ECO:0007669"/>
    <property type="project" value="TreeGrafter"/>
</dbReference>
<evidence type="ECO:0000313" key="8">
    <source>
        <dbReference type="Proteomes" id="UP000447833"/>
    </source>
</evidence>